<dbReference type="SUPFAM" id="SSF48613">
    <property type="entry name" value="Heme oxygenase-like"/>
    <property type="match status" value="1"/>
</dbReference>
<evidence type="ECO:0000313" key="2">
    <source>
        <dbReference type="EMBL" id="CAE6498053.1"/>
    </source>
</evidence>
<dbReference type="InterPro" id="IPR004305">
    <property type="entry name" value="Thiaminase-2/PQQC"/>
</dbReference>
<evidence type="ECO:0000259" key="1">
    <source>
        <dbReference type="Pfam" id="PF03070"/>
    </source>
</evidence>
<dbReference type="Pfam" id="PF03070">
    <property type="entry name" value="TENA_THI-4"/>
    <property type="match status" value="1"/>
</dbReference>
<feature type="domain" description="Thiaminase-2/PQQC" evidence="1">
    <location>
        <begin position="15"/>
        <end position="131"/>
    </location>
</feature>
<proteinExistence type="predicted"/>
<dbReference type="EMBL" id="CAJMWX010001592">
    <property type="protein sequence ID" value="CAE6498053.1"/>
    <property type="molecule type" value="Genomic_DNA"/>
</dbReference>
<gene>
    <name evidence="2" type="ORF">RDB_LOCUS149490</name>
</gene>
<sequence length="142" mass="15988">MGQSNILDLIINDNRDLWDRLVGHSFCSRMGNGTARVEGFKDFATNELLFLRNEVRYHLGLYSKMDDWDVLSTKAPAALVDAVNLADHQLQVCIQGLGIPKAALLSIVPKPQVKAYMDWVNGLINTEDWLRQLTCTHGTMFP</sequence>
<comment type="caution">
    <text evidence="2">The sequence shown here is derived from an EMBL/GenBank/DDBJ whole genome shotgun (WGS) entry which is preliminary data.</text>
</comment>
<dbReference type="Gene3D" id="1.20.910.10">
    <property type="entry name" value="Heme oxygenase-like"/>
    <property type="match status" value="1"/>
</dbReference>
<dbReference type="Proteomes" id="UP000663888">
    <property type="component" value="Unassembled WGS sequence"/>
</dbReference>
<dbReference type="AlphaFoldDB" id="A0A8H3HD58"/>
<accession>A0A8H3HD58</accession>
<dbReference type="GO" id="GO:0006772">
    <property type="term" value="P:thiamine metabolic process"/>
    <property type="evidence" value="ECO:0007669"/>
    <property type="project" value="UniProtKB-ARBA"/>
</dbReference>
<organism evidence="2 3">
    <name type="scientific">Rhizoctonia solani</name>
    <dbReference type="NCBI Taxonomy" id="456999"/>
    <lineage>
        <taxon>Eukaryota</taxon>
        <taxon>Fungi</taxon>
        <taxon>Dikarya</taxon>
        <taxon>Basidiomycota</taxon>
        <taxon>Agaricomycotina</taxon>
        <taxon>Agaricomycetes</taxon>
        <taxon>Cantharellales</taxon>
        <taxon>Ceratobasidiaceae</taxon>
        <taxon>Rhizoctonia</taxon>
    </lineage>
</organism>
<feature type="non-terminal residue" evidence="2">
    <location>
        <position position="1"/>
    </location>
</feature>
<protein>
    <recommendedName>
        <fullName evidence="1">Thiaminase-2/PQQC domain-containing protein</fullName>
    </recommendedName>
</protein>
<name>A0A8H3HD58_9AGAM</name>
<dbReference type="InterPro" id="IPR016084">
    <property type="entry name" value="Haem_Oase-like_multi-hlx"/>
</dbReference>
<reference evidence="2" key="1">
    <citation type="submission" date="2021-01" db="EMBL/GenBank/DDBJ databases">
        <authorList>
            <person name="Kaushik A."/>
        </authorList>
    </citation>
    <scope>NUCLEOTIDE SEQUENCE</scope>
    <source>
        <strain evidence="2">AG4-R118</strain>
    </source>
</reference>
<evidence type="ECO:0000313" key="3">
    <source>
        <dbReference type="Proteomes" id="UP000663888"/>
    </source>
</evidence>